<dbReference type="EMBL" id="VSSQ01001355">
    <property type="protein sequence ID" value="MPM07601.1"/>
    <property type="molecule type" value="Genomic_DNA"/>
</dbReference>
<comment type="caution">
    <text evidence="1">The sequence shown here is derived from an EMBL/GenBank/DDBJ whole genome shotgun (WGS) entry which is preliminary data.</text>
</comment>
<gene>
    <name evidence="1" type="ORF">SDC9_53907</name>
</gene>
<sequence length="65" mass="6949">MLIHRLLKRGLAGVDGKGNGMHLALGGSHHQGIKRTIDSLKGGNFQIGIKIGDKFTTFHSPSIKS</sequence>
<proteinExistence type="predicted"/>
<evidence type="ECO:0000313" key="1">
    <source>
        <dbReference type="EMBL" id="MPM07601.1"/>
    </source>
</evidence>
<name>A0A644WVH2_9ZZZZ</name>
<organism evidence="1">
    <name type="scientific">bioreactor metagenome</name>
    <dbReference type="NCBI Taxonomy" id="1076179"/>
    <lineage>
        <taxon>unclassified sequences</taxon>
        <taxon>metagenomes</taxon>
        <taxon>ecological metagenomes</taxon>
    </lineage>
</organism>
<accession>A0A644WVH2</accession>
<dbReference type="AlphaFoldDB" id="A0A644WVH2"/>
<protein>
    <submittedName>
        <fullName evidence="1">Uncharacterized protein</fullName>
    </submittedName>
</protein>
<reference evidence="1" key="1">
    <citation type="submission" date="2019-08" db="EMBL/GenBank/DDBJ databases">
        <authorList>
            <person name="Kucharzyk K."/>
            <person name="Murdoch R.W."/>
            <person name="Higgins S."/>
            <person name="Loffler F."/>
        </authorList>
    </citation>
    <scope>NUCLEOTIDE SEQUENCE</scope>
</reference>